<evidence type="ECO:0000256" key="1">
    <source>
        <dbReference type="ARBA" id="ARBA00007788"/>
    </source>
</evidence>
<feature type="domain" description="RNA polymerase sigma-70" evidence="6">
    <location>
        <begin position="71"/>
        <end position="84"/>
    </location>
</feature>
<dbReference type="NCBIfam" id="TIGR02937">
    <property type="entry name" value="sigma70-ECF"/>
    <property type="match status" value="1"/>
</dbReference>
<keyword evidence="4" id="KW-0238">DNA-binding</keyword>
<dbReference type="Pfam" id="PF00140">
    <property type="entry name" value="Sigma70_r1_2"/>
    <property type="match status" value="1"/>
</dbReference>
<evidence type="ECO:0000259" key="6">
    <source>
        <dbReference type="PROSITE" id="PS00715"/>
    </source>
</evidence>
<dbReference type="PANTHER" id="PTHR30376:SF3">
    <property type="entry name" value="RNA POLYMERASE SIGMA FACTOR RPOH"/>
    <property type="match status" value="1"/>
</dbReference>
<dbReference type="InterPro" id="IPR009042">
    <property type="entry name" value="RNA_pol_sigma70_r1_2"/>
</dbReference>
<evidence type="ECO:0000256" key="3">
    <source>
        <dbReference type="ARBA" id="ARBA00023082"/>
    </source>
</evidence>
<keyword evidence="2" id="KW-0805">Transcription regulation</keyword>
<name>A0A3B0VGH9_9ZZZZ</name>
<proteinExistence type="inferred from homology"/>
<dbReference type="InterPro" id="IPR000943">
    <property type="entry name" value="RNA_pol_sigma70"/>
</dbReference>
<reference evidence="7" key="1">
    <citation type="submission" date="2018-06" db="EMBL/GenBank/DDBJ databases">
        <authorList>
            <person name="Zhirakovskaya E."/>
        </authorList>
    </citation>
    <scope>NUCLEOTIDE SEQUENCE</scope>
</reference>
<dbReference type="EMBL" id="UOEZ01000034">
    <property type="protein sequence ID" value="VAW35909.1"/>
    <property type="molecule type" value="Genomic_DNA"/>
</dbReference>
<dbReference type="InterPro" id="IPR013324">
    <property type="entry name" value="RNA_pol_sigma_r3/r4-like"/>
</dbReference>
<keyword evidence="3" id="KW-0731">Sigma factor</keyword>
<dbReference type="Pfam" id="PF04542">
    <property type="entry name" value="Sigma70_r2"/>
    <property type="match status" value="1"/>
</dbReference>
<dbReference type="GO" id="GO:0006352">
    <property type="term" value="P:DNA-templated transcription initiation"/>
    <property type="evidence" value="ECO:0007669"/>
    <property type="project" value="InterPro"/>
</dbReference>
<comment type="similarity">
    <text evidence="1">Belongs to the sigma-70 factor family.</text>
</comment>
<dbReference type="GO" id="GO:0003677">
    <property type="term" value="F:DNA binding"/>
    <property type="evidence" value="ECO:0007669"/>
    <property type="project" value="UniProtKB-KW"/>
</dbReference>
<dbReference type="InterPro" id="IPR007627">
    <property type="entry name" value="RNA_pol_sigma70_r2"/>
</dbReference>
<dbReference type="Gene3D" id="1.20.120.1810">
    <property type="match status" value="1"/>
</dbReference>
<dbReference type="GO" id="GO:0016987">
    <property type="term" value="F:sigma factor activity"/>
    <property type="evidence" value="ECO:0007669"/>
    <property type="project" value="UniProtKB-KW"/>
</dbReference>
<dbReference type="SUPFAM" id="SSF88946">
    <property type="entry name" value="Sigma2 domain of RNA polymerase sigma factors"/>
    <property type="match status" value="1"/>
</dbReference>
<dbReference type="Gene3D" id="1.10.10.10">
    <property type="entry name" value="Winged helix-like DNA-binding domain superfamily/Winged helix DNA-binding domain"/>
    <property type="match status" value="1"/>
</dbReference>
<sequence>MSLPILSDSIHAYIVEVNRFPLLSSSEEHKLALRYYEKKDLEAAHKLVTSNLRFVVKTAYEYRQYGVSIKDLIQEGNIGLMTAVKKFDPHKGNRLITYAVWWIRSRMQEHILKTTGIVKRGTRALKKKLFYKSIEAGTGTHGTDETGIQGGDCDPAEVTTWDFSLDAPLDDQNATTYMDGLVDEGADQAELASNNQEEALVKSSVTNALAVLNKRELAVIRKRTMAEEPVSLHLLGIELGVSRERVRQIEGAAMKKLKAALGSSPAIAGALPAATTCDNRP</sequence>
<evidence type="ECO:0000256" key="4">
    <source>
        <dbReference type="ARBA" id="ARBA00023125"/>
    </source>
</evidence>
<dbReference type="InterPro" id="IPR013325">
    <property type="entry name" value="RNA_pol_sigma_r2"/>
</dbReference>
<evidence type="ECO:0000256" key="5">
    <source>
        <dbReference type="ARBA" id="ARBA00023163"/>
    </source>
</evidence>
<evidence type="ECO:0000256" key="2">
    <source>
        <dbReference type="ARBA" id="ARBA00023015"/>
    </source>
</evidence>
<evidence type="ECO:0000313" key="7">
    <source>
        <dbReference type="EMBL" id="VAW35909.1"/>
    </source>
</evidence>
<accession>A0A3B0VGH9</accession>
<keyword evidence="5" id="KW-0804">Transcription</keyword>
<dbReference type="InterPro" id="IPR050813">
    <property type="entry name" value="Sigma-70_Factor"/>
</dbReference>
<gene>
    <name evidence="7" type="ORF">MNBD_DELTA02-170</name>
</gene>
<dbReference type="PANTHER" id="PTHR30376">
    <property type="entry name" value="SIGMA FACTOR RPOH HEAT SHOCK RELATED"/>
    <property type="match status" value="1"/>
</dbReference>
<dbReference type="SUPFAM" id="SSF88659">
    <property type="entry name" value="Sigma3 and sigma4 domains of RNA polymerase sigma factors"/>
    <property type="match status" value="1"/>
</dbReference>
<protein>
    <submittedName>
        <fullName evidence="7">RNA polymerase sigma factor RpoH</fullName>
    </submittedName>
</protein>
<dbReference type="PROSITE" id="PS00715">
    <property type="entry name" value="SIGMA70_1"/>
    <property type="match status" value="1"/>
</dbReference>
<dbReference type="InterPro" id="IPR036388">
    <property type="entry name" value="WH-like_DNA-bd_sf"/>
</dbReference>
<dbReference type="AlphaFoldDB" id="A0A3B0VGH9"/>
<dbReference type="Pfam" id="PF04545">
    <property type="entry name" value="Sigma70_r4"/>
    <property type="match status" value="1"/>
</dbReference>
<dbReference type="InterPro" id="IPR007630">
    <property type="entry name" value="RNA_pol_sigma70_r4"/>
</dbReference>
<dbReference type="InterPro" id="IPR014284">
    <property type="entry name" value="RNA_pol_sigma-70_dom"/>
</dbReference>
<organism evidence="7">
    <name type="scientific">hydrothermal vent metagenome</name>
    <dbReference type="NCBI Taxonomy" id="652676"/>
    <lineage>
        <taxon>unclassified sequences</taxon>
        <taxon>metagenomes</taxon>
        <taxon>ecological metagenomes</taxon>
    </lineage>
</organism>
<dbReference type="PRINTS" id="PR00046">
    <property type="entry name" value="SIGMA70FCT"/>
</dbReference>